<dbReference type="PANTHER" id="PTHR13847:SF249">
    <property type="entry name" value="OXIDOREDUCTASE-RELATED"/>
    <property type="match status" value="1"/>
</dbReference>
<dbReference type="EMBL" id="JENY01000019">
    <property type="protein sequence ID" value="EXL05398.1"/>
    <property type="molecule type" value="Genomic_DNA"/>
</dbReference>
<keyword evidence="1" id="KW-0560">Oxidoreductase</keyword>
<dbReference type="PATRIC" id="fig|69279.3.peg.2846"/>
<dbReference type="eggNOG" id="COG0665">
    <property type="taxonomic scope" value="Bacteria"/>
</dbReference>
<dbReference type="HOGENOM" id="CLU_007884_3_0_5"/>
<protein>
    <submittedName>
        <fullName evidence="3">FAD-dependent oxidoreductase</fullName>
    </submittedName>
    <submittedName>
        <fullName evidence="4">Glycine/D-amino acid oxidase-like deaminating enzyme</fullName>
    </submittedName>
</protein>
<evidence type="ECO:0000313" key="5">
    <source>
        <dbReference type="Proteomes" id="UP000019849"/>
    </source>
</evidence>
<dbReference type="STRING" id="69279.BG36_07290"/>
<evidence type="ECO:0000259" key="2">
    <source>
        <dbReference type="Pfam" id="PF01266"/>
    </source>
</evidence>
<evidence type="ECO:0000313" key="4">
    <source>
        <dbReference type="EMBL" id="TDR35243.1"/>
    </source>
</evidence>
<dbReference type="Pfam" id="PF01266">
    <property type="entry name" value="DAO"/>
    <property type="match status" value="1"/>
</dbReference>
<dbReference type="Proteomes" id="UP000019849">
    <property type="component" value="Unassembled WGS sequence"/>
</dbReference>
<accession>A0A011UHR7</accession>
<dbReference type="GO" id="GO:0016491">
    <property type="term" value="F:oxidoreductase activity"/>
    <property type="evidence" value="ECO:0007669"/>
    <property type="project" value="UniProtKB-KW"/>
</dbReference>
<dbReference type="InterPro" id="IPR036188">
    <property type="entry name" value="FAD/NAD-bd_sf"/>
</dbReference>
<sequence>MAEPYCKSYYAATANTTAPFPRLEGSIDVDVAIIGGGFTGIATAVELAERGVRVAVLEANRIGWGASGRNGGQITGSLSGDKAMEKQFRRNLGSEAAEFVWNLRWRGQDIIRRRVGKYGIRCDLKHGHMQAAYRPSHITELEDMYRAACAHGMGDEVEMVYGADLHRYVGTGIYHAGLVNRRNMHVHSLNLCLGEADAARSLGAGIFIDTPVEKIIYGDRPELVTARGRVRADKVMIAGNGYHHFAPGKLSGMIFPATLGIVATEPLPEELAKSVLPQDFAVYDTRFVLDYYRLTADRRLLFGSGTNYKGTASSDIGAPMLPAIRKTFPQLADVKIEFAWEGQDGITINRIPQLGNVTPNVFYAQGYSGHGIATSHVIGEIMAAAITGNARDFDIFASAWHWRLPVGRYLGNRALALGMWYFQKMEALR</sequence>
<reference evidence="3 5" key="1">
    <citation type="submission" date="2014-02" db="EMBL/GenBank/DDBJ databases">
        <title>Aquamicrobium defluvii Genome sequencing.</title>
        <authorList>
            <person name="Wang X."/>
        </authorList>
    </citation>
    <scope>NUCLEOTIDE SEQUENCE [LARGE SCALE GENOMIC DNA]</scope>
    <source>
        <strain evidence="3 5">W13Z1</strain>
    </source>
</reference>
<name>A0A011UHR7_9HYPH</name>
<keyword evidence="6" id="KW-1185">Reference proteome</keyword>
<dbReference type="AlphaFoldDB" id="A0A011UHR7"/>
<evidence type="ECO:0000313" key="3">
    <source>
        <dbReference type="EMBL" id="EXL05398.1"/>
    </source>
</evidence>
<evidence type="ECO:0000256" key="1">
    <source>
        <dbReference type="ARBA" id="ARBA00023002"/>
    </source>
</evidence>
<dbReference type="GO" id="GO:0005737">
    <property type="term" value="C:cytoplasm"/>
    <property type="evidence" value="ECO:0007669"/>
    <property type="project" value="TreeGrafter"/>
</dbReference>
<gene>
    <name evidence="3" type="ORF">BG36_07290</name>
    <name evidence="4" type="ORF">DES43_11049</name>
</gene>
<dbReference type="OrthoDB" id="9814969at2"/>
<comment type="caution">
    <text evidence="3">The sequence shown here is derived from an EMBL/GenBank/DDBJ whole genome shotgun (WGS) entry which is preliminary data.</text>
</comment>
<dbReference type="Gene3D" id="3.30.9.10">
    <property type="entry name" value="D-Amino Acid Oxidase, subunit A, domain 2"/>
    <property type="match status" value="1"/>
</dbReference>
<dbReference type="PANTHER" id="PTHR13847">
    <property type="entry name" value="SARCOSINE DEHYDROGENASE-RELATED"/>
    <property type="match status" value="1"/>
</dbReference>
<proteinExistence type="predicted"/>
<dbReference type="Proteomes" id="UP000294958">
    <property type="component" value="Unassembled WGS sequence"/>
</dbReference>
<evidence type="ECO:0000313" key="6">
    <source>
        <dbReference type="Proteomes" id="UP000294958"/>
    </source>
</evidence>
<organism evidence="3 5">
    <name type="scientific">Aquamicrobium defluvii</name>
    <dbReference type="NCBI Taxonomy" id="69279"/>
    <lineage>
        <taxon>Bacteria</taxon>
        <taxon>Pseudomonadati</taxon>
        <taxon>Pseudomonadota</taxon>
        <taxon>Alphaproteobacteria</taxon>
        <taxon>Hyphomicrobiales</taxon>
        <taxon>Phyllobacteriaceae</taxon>
        <taxon>Aquamicrobium</taxon>
    </lineage>
</organism>
<reference evidence="4 6" key="2">
    <citation type="submission" date="2019-03" db="EMBL/GenBank/DDBJ databases">
        <title>Genomic Encyclopedia of Type Strains, Phase IV (KMG-IV): sequencing the most valuable type-strain genomes for metagenomic binning, comparative biology and taxonomic classification.</title>
        <authorList>
            <person name="Goeker M."/>
        </authorList>
    </citation>
    <scope>NUCLEOTIDE SEQUENCE [LARGE SCALE GENOMIC DNA]</scope>
    <source>
        <strain evidence="4 6">DSM 11603</strain>
    </source>
</reference>
<feature type="domain" description="FAD dependent oxidoreductase" evidence="2">
    <location>
        <begin position="30"/>
        <end position="384"/>
    </location>
</feature>
<dbReference type="SUPFAM" id="SSF51905">
    <property type="entry name" value="FAD/NAD(P)-binding domain"/>
    <property type="match status" value="1"/>
</dbReference>
<dbReference type="Gene3D" id="3.50.50.60">
    <property type="entry name" value="FAD/NAD(P)-binding domain"/>
    <property type="match status" value="1"/>
</dbReference>
<dbReference type="RefSeq" id="WP_035027633.1">
    <property type="nucleotide sequence ID" value="NZ_KK073891.1"/>
</dbReference>
<dbReference type="EMBL" id="SNZF01000010">
    <property type="protein sequence ID" value="TDR35243.1"/>
    <property type="molecule type" value="Genomic_DNA"/>
</dbReference>
<dbReference type="InterPro" id="IPR006076">
    <property type="entry name" value="FAD-dep_OxRdtase"/>
</dbReference>